<dbReference type="Proteomes" id="UP000289862">
    <property type="component" value="Plasmid 3"/>
</dbReference>
<protein>
    <submittedName>
        <fullName evidence="3">Protein of uncharacterized function DUF262</fullName>
    </submittedName>
</protein>
<dbReference type="OrthoDB" id="395447at2"/>
<accession>A0A449AYD1</accession>
<dbReference type="EMBL" id="LR215033">
    <property type="protein sequence ID" value="VEU73328.1"/>
    <property type="molecule type" value="Genomic_DNA"/>
</dbReference>
<evidence type="ECO:0000313" key="5">
    <source>
        <dbReference type="Proteomes" id="UP000289862"/>
    </source>
</evidence>
<dbReference type="Proteomes" id="UP000289862">
    <property type="component" value="Chromosome"/>
</dbReference>
<reference evidence="3 5" key="1">
    <citation type="submission" date="2019-01" db="EMBL/GenBank/DDBJ databases">
        <authorList>
            <consortium name="Pathogen Informatics"/>
        </authorList>
    </citation>
    <scope>NUCLEOTIDE SEQUENCE [LARGE SCALE GENOMIC DNA]</scope>
    <source>
        <strain evidence="3 5">NCTC10186</strain>
        <plasmid evidence="5">3</plasmid>
    </source>
</reference>
<geneLocation type="plasmid" evidence="4 5">
    <name>3</name>
</geneLocation>
<keyword evidence="5" id="KW-1185">Reference proteome</keyword>
<dbReference type="AlphaFoldDB" id="A0A449AYD1"/>
<evidence type="ECO:0000313" key="3">
    <source>
        <dbReference type="EMBL" id="VEU72539.1"/>
    </source>
</evidence>
<evidence type="ECO:0000259" key="2">
    <source>
        <dbReference type="Pfam" id="PF07510"/>
    </source>
</evidence>
<dbReference type="InterPro" id="IPR011089">
    <property type="entry name" value="GmrSD_C"/>
</dbReference>
<organism evidence="3 5">
    <name type="scientific">Mycoplasmopsis gallopavonis</name>
    <dbReference type="NCBI Taxonomy" id="76629"/>
    <lineage>
        <taxon>Bacteria</taxon>
        <taxon>Bacillati</taxon>
        <taxon>Mycoplasmatota</taxon>
        <taxon>Mycoplasmoidales</taxon>
        <taxon>Metamycoplasmataceae</taxon>
        <taxon>Mycoplasmopsis</taxon>
    </lineage>
</organism>
<sequence>MSTTNKEKNKYVFNYWKIGTNTNSYIETKLFNFLKSNWTKFQNNTLNFTQEELNKEDPKNAKNAVFMQAAKTLSFIGVLKEENKEYFWTTKFLNKFQKFDQSFLENKEQFIQEIYDFGSEELINKIDAYVEFLKQNYENSNDEEESDFRENLQKRILLADSNWIHSILIDFDVEGETLSEDNNWILEYKKIWNLPGVQKVQEKNYWKTLAKNTLNNKKSHINEKCKDILKVVNYLAHKNSEEVLFQNFQYTFDKNKKKEECKDYDKTIIRVDRLQTTIKTVLEYFNWLRKKHIYIPFYQRKYSWNKDYLERLIDDIELLADKYPSHSFKKGENYHFLSTITTKSKGHSNKNEIIDGQQRTITLIFTNFALFKYLCQRKIKDYEIPWIYDSMFNNSYDNQDYDNQDFVGKWIDNPSKLNGLLNFSKLFENNIEAIQDIWGGKKINGKESKPNKINQDEGEKQLKENLIYIYSYLSNKLDQKDDLYVKDFVERLLYGFVINHVEVQEGASEQIFERMNLMSKKLNNLEMLKAYIYERLINKDLEDKEIQINLENFMQLFYSFFIKGKPKAENLEVTESPNLKLFTTYLNNKYELKMNSNYEYSPLYIIKKFLEIHSNEAKDDSWLEALLLEKLKFQYSLIKNQEHFNNWKNDFDKFKKIYPKREKTSNPDLIEWLFPFVSMASKGNVTVFLPLVIFILDSFEILDKKIEGGETKKLSIWREVIKLLFEIERFTFIWKTAKFEGQSLSRGVYILIDKLKKESNLTAQALRKGLFELVFNNQKVLLVDDKFILDDEFKLTIYNEIDNNFKNNVDSKSRNSEYTELMFRIIWYLKNSRNSFPRLNSWWHIGEFEVLFKEPSWDHFYATNSKIKNLDIESNEDKDKLINSIGNGFILQSSLNSKYKNNSVEEKYDNLKKQTGIFLSFVNSQEGLEPLSKEWNSEKIEKRRDDIVELIKEIYLKS</sequence>
<dbReference type="PANTHER" id="PTHR35149">
    <property type="entry name" value="SLL5132 PROTEIN"/>
    <property type="match status" value="1"/>
</dbReference>
<evidence type="ECO:0000259" key="1">
    <source>
        <dbReference type="Pfam" id="PF03235"/>
    </source>
</evidence>
<dbReference type="RefSeq" id="WP_119572157.1">
    <property type="nucleotide sequence ID" value="NZ_LR215031.1"/>
</dbReference>
<name>A0A449AYD1_9BACT</name>
<feature type="domain" description="GmrSD restriction endonucleases N-terminal" evidence="1">
    <location>
        <begin position="288"/>
        <end position="532"/>
    </location>
</feature>
<proteinExistence type="predicted"/>
<feature type="domain" description="GmrSD restriction endonucleases C-terminal" evidence="2">
    <location>
        <begin position="803"/>
        <end position="949"/>
    </location>
</feature>
<evidence type="ECO:0000313" key="4">
    <source>
        <dbReference type="EMBL" id="VEU73328.1"/>
    </source>
</evidence>
<dbReference type="Pfam" id="PF03235">
    <property type="entry name" value="GmrSD_N"/>
    <property type="match status" value="1"/>
</dbReference>
<dbReference type="PANTHER" id="PTHR35149:SF1">
    <property type="entry name" value="DUF5655 DOMAIN-CONTAINING PROTEIN"/>
    <property type="match status" value="1"/>
</dbReference>
<keyword evidence="4" id="KW-0614">Plasmid</keyword>
<dbReference type="InterPro" id="IPR004919">
    <property type="entry name" value="GmrSD_N"/>
</dbReference>
<dbReference type="EMBL" id="LR215031">
    <property type="protein sequence ID" value="VEU72539.1"/>
    <property type="molecule type" value="Genomic_DNA"/>
</dbReference>
<dbReference type="Pfam" id="PF07510">
    <property type="entry name" value="GmrSD_C"/>
    <property type="match status" value="1"/>
</dbReference>
<dbReference type="KEGG" id="mgal:NCTC10186_00003"/>
<gene>
    <name evidence="3" type="ORF">NCTC10186_00003</name>
    <name evidence="4" type="ORF">NCTC10186_00836</name>
</gene>
<dbReference type="KEGG" id="mgal:NCTC10186_00836"/>